<dbReference type="Proteomes" id="UP000552700">
    <property type="component" value="Unassembled WGS sequence"/>
</dbReference>
<evidence type="ECO:0000313" key="2">
    <source>
        <dbReference type="Proteomes" id="UP000552700"/>
    </source>
</evidence>
<reference evidence="1 2" key="1">
    <citation type="submission" date="2020-08" db="EMBL/GenBank/DDBJ databases">
        <title>Genomic Encyclopedia of Type Strains, Phase IV (KMG-IV): sequencing the most valuable type-strain genomes for metagenomic binning, comparative biology and taxonomic classification.</title>
        <authorList>
            <person name="Goeker M."/>
        </authorList>
    </citation>
    <scope>NUCLEOTIDE SEQUENCE [LARGE SCALE GENOMIC DNA]</scope>
    <source>
        <strain evidence="1 2">DSM 102255</strain>
    </source>
</reference>
<protein>
    <submittedName>
        <fullName evidence="1">Uncharacterized protein</fullName>
    </submittedName>
</protein>
<evidence type="ECO:0000313" key="1">
    <source>
        <dbReference type="EMBL" id="MBB6122937.1"/>
    </source>
</evidence>
<gene>
    <name evidence="1" type="ORF">FHS92_000644</name>
</gene>
<proteinExistence type="predicted"/>
<dbReference type="EMBL" id="JACIJP010000001">
    <property type="protein sequence ID" value="MBB6122937.1"/>
    <property type="molecule type" value="Genomic_DNA"/>
</dbReference>
<dbReference type="RefSeq" id="WP_184077453.1">
    <property type="nucleotide sequence ID" value="NZ_JACIJP010000001.1"/>
</dbReference>
<accession>A0A841IWC4</accession>
<dbReference type="AlphaFoldDB" id="A0A841IWC4"/>
<name>A0A841IWC4_9SPHN</name>
<keyword evidence="2" id="KW-1185">Reference proteome</keyword>
<comment type="caution">
    <text evidence="1">The sequence shown here is derived from an EMBL/GenBank/DDBJ whole genome shotgun (WGS) entry which is preliminary data.</text>
</comment>
<sequence length="198" mass="22192">MDDQIWLSIANSKRIFDEADALAEALQDCLAEVRPAIEPETFYEEGYEPDEWTTTAYLLAHLVRKTPGLPASGGHVTFLISLWRPEDEQGVSWSAARQAKLYVGFQPSARVDGWTMETLCIDGDGNSIKAKPGSDFLWHGTGSETMRRAWFFCVRLAGLENRDEVRREIIDPLTRLFANVPEKEAFAGCEATIPVPKN</sequence>
<organism evidence="1 2">
    <name type="scientific">Sphingobium subterraneum</name>
    <dbReference type="NCBI Taxonomy" id="627688"/>
    <lineage>
        <taxon>Bacteria</taxon>
        <taxon>Pseudomonadati</taxon>
        <taxon>Pseudomonadota</taxon>
        <taxon>Alphaproteobacteria</taxon>
        <taxon>Sphingomonadales</taxon>
        <taxon>Sphingomonadaceae</taxon>
        <taxon>Sphingobium</taxon>
    </lineage>
</organism>